<reference evidence="4" key="1">
    <citation type="journal article" date="2019" name="Int. J. Syst. Evol. Microbiol.">
        <title>The Global Catalogue of Microorganisms (GCM) 10K type strain sequencing project: providing services to taxonomists for standard genome sequencing and annotation.</title>
        <authorList>
            <consortium name="The Broad Institute Genomics Platform"/>
            <consortium name="The Broad Institute Genome Sequencing Center for Infectious Disease"/>
            <person name="Wu L."/>
            <person name="Ma J."/>
        </authorList>
    </citation>
    <scope>NUCLEOTIDE SEQUENCE [LARGE SCALE GENOMIC DNA]</scope>
    <source>
        <strain evidence="4">JCM 3369</strain>
    </source>
</reference>
<dbReference type="InterPro" id="IPR001867">
    <property type="entry name" value="OmpR/PhoB-type_DNA-bd"/>
</dbReference>
<dbReference type="SMART" id="SM00862">
    <property type="entry name" value="Trans_reg_C"/>
    <property type="match status" value="1"/>
</dbReference>
<dbReference type="Proteomes" id="UP001596380">
    <property type="component" value="Unassembled WGS sequence"/>
</dbReference>
<evidence type="ECO:0000313" key="4">
    <source>
        <dbReference type="Proteomes" id="UP001596380"/>
    </source>
</evidence>
<evidence type="ECO:0000313" key="3">
    <source>
        <dbReference type="EMBL" id="MFC6882314.1"/>
    </source>
</evidence>
<evidence type="ECO:0000256" key="1">
    <source>
        <dbReference type="ARBA" id="ARBA00023125"/>
    </source>
</evidence>
<organism evidence="3 4">
    <name type="scientific">Actinomadura yumaensis</name>
    <dbReference type="NCBI Taxonomy" id="111807"/>
    <lineage>
        <taxon>Bacteria</taxon>
        <taxon>Bacillati</taxon>
        <taxon>Actinomycetota</taxon>
        <taxon>Actinomycetes</taxon>
        <taxon>Streptosporangiales</taxon>
        <taxon>Thermomonosporaceae</taxon>
        <taxon>Actinomadura</taxon>
    </lineage>
</organism>
<evidence type="ECO:0000259" key="2">
    <source>
        <dbReference type="SMART" id="SM00862"/>
    </source>
</evidence>
<proteinExistence type="predicted"/>
<dbReference type="InterPro" id="IPR003018">
    <property type="entry name" value="GAF"/>
</dbReference>
<sequence length="422" mass="44944">MPLEAALPACADPHRHARLLSMVRDATLAGGRPPAPPRGIIAESWRRVRGLGVDADRGSNGQPLDVAEVERRRAESRLAEVLDTLRHGLVSLADDGNHIMVVADAEGCLLWREGRTGVRSNAESLGFVEGAVWDEASVGTNGIGTALVSRHPLQVFGAEHYVRTHHPWICTAAPLHDPVDGRLLGVVDVSGPVSTAHPSTLGLVSSVTHLAEARLRMTHGNELASLRAVAAPVLARIAGPAVVTDRHGWVAAAADLLPPDRVTLPDDVERGAGFVPGLGHCRFEPLFDGWLVRVDPAESDRPTTLRLDLRGDPPSVVVAGPSGRWRHRLSRRHAEILFVLARRPGGCSAAELSAELFGDSAHTVTVRAEMSRLRRRLGSVVGGGPYRIQSWLDVACLLPDDPADLLPGATAPAVRAHRAGAP</sequence>
<keyword evidence="4" id="KW-1185">Reference proteome</keyword>
<keyword evidence="1" id="KW-0238">DNA-binding</keyword>
<name>A0ABW2CL74_9ACTN</name>
<protein>
    <submittedName>
        <fullName evidence="3">GAF domain-containing protein</fullName>
    </submittedName>
</protein>
<dbReference type="RefSeq" id="WP_160822607.1">
    <property type="nucleotide sequence ID" value="NZ_JBHSXS010000012.1"/>
</dbReference>
<gene>
    <name evidence="3" type="ORF">ACFQKB_21345</name>
</gene>
<comment type="caution">
    <text evidence="3">The sequence shown here is derived from an EMBL/GenBank/DDBJ whole genome shotgun (WGS) entry which is preliminary data.</text>
</comment>
<dbReference type="EMBL" id="JBHSXS010000012">
    <property type="protein sequence ID" value="MFC6882314.1"/>
    <property type="molecule type" value="Genomic_DNA"/>
</dbReference>
<accession>A0ABW2CL74</accession>
<dbReference type="InterPro" id="IPR029016">
    <property type="entry name" value="GAF-like_dom_sf"/>
</dbReference>
<dbReference type="Gene3D" id="3.30.450.40">
    <property type="match status" value="1"/>
</dbReference>
<dbReference type="Pfam" id="PF01590">
    <property type="entry name" value="GAF"/>
    <property type="match status" value="1"/>
</dbReference>
<feature type="domain" description="OmpR/PhoB-type" evidence="2">
    <location>
        <begin position="323"/>
        <end position="388"/>
    </location>
</feature>